<reference evidence="1 2" key="1">
    <citation type="journal article" date="2006" name="J. Bacteriol.">
        <title>Complete genome sequence of Yersinia pestis strains Antiqua and Nepal516: evidence of gene reduction in an emerging pathogen.</title>
        <authorList>
            <person name="Chain P.S."/>
            <person name="Hu P."/>
            <person name="Malfatti S.A."/>
            <person name="Radnedge L."/>
            <person name="Larimer F."/>
            <person name="Vergez L.M."/>
            <person name="Worsham P."/>
            <person name="Chu M.C."/>
            <person name="Andersen G.L."/>
        </authorList>
    </citation>
    <scope>NUCLEOTIDE SEQUENCE [LARGE SCALE GENOMIC DNA]</scope>
    <source>
        <strain evidence="1 2">Nepal516</strain>
    </source>
</reference>
<accession>A0A0H2YFD0</accession>
<dbReference type="AlphaFoldDB" id="A0A0H2YFD0"/>
<dbReference type="HOGENOM" id="CLU_187377_0_0_6"/>
<gene>
    <name evidence="1" type="ordered locus">YPN_1080</name>
</gene>
<dbReference type="KEGG" id="ypn:YPN_1080"/>
<name>A0A0H2YFD0_YERPN</name>
<protein>
    <submittedName>
        <fullName evidence="1">Uncharacterized protein</fullName>
    </submittedName>
</protein>
<organism evidence="1 2">
    <name type="scientific">Yersinia pestis bv. Antiqua (strain Nepal516)</name>
    <dbReference type="NCBI Taxonomy" id="377628"/>
    <lineage>
        <taxon>Bacteria</taxon>
        <taxon>Pseudomonadati</taxon>
        <taxon>Pseudomonadota</taxon>
        <taxon>Gammaproteobacteria</taxon>
        <taxon>Enterobacterales</taxon>
        <taxon>Yersiniaceae</taxon>
        <taxon>Yersinia</taxon>
    </lineage>
</organism>
<dbReference type="EMBL" id="CP000305">
    <property type="protein sequence ID" value="ABG17411.1"/>
    <property type="molecule type" value="Genomic_DNA"/>
</dbReference>
<sequence>MGYLDSDNISSRWPFGTVRDFKFYTLAFSKRFETIASDGRKMNKNVLATIFWGNEAETFGFIEPLNATFNLRHQTYL</sequence>
<proteinExistence type="predicted"/>
<evidence type="ECO:0000313" key="2">
    <source>
        <dbReference type="Proteomes" id="UP000008936"/>
    </source>
</evidence>
<dbReference type="Proteomes" id="UP000008936">
    <property type="component" value="Chromosome"/>
</dbReference>
<evidence type="ECO:0000313" key="1">
    <source>
        <dbReference type="EMBL" id="ABG17411.1"/>
    </source>
</evidence>